<dbReference type="InterPro" id="IPR025157">
    <property type="entry name" value="Hemagglutinin_rpt"/>
</dbReference>
<evidence type="ECO:0000313" key="1">
    <source>
        <dbReference type="EMBL" id="SAL41298.1"/>
    </source>
</evidence>
<dbReference type="EMBL" id="FCOC02000015">
    <property type="protein sequence ID" value="SAL41298.1"/>
    <property type="molecule type" value="Genomic_DNA"/>
</dbReference>
<dbReference type="GO" id="GO:0003824">
    <property type="term" value="F:catalytic activity"/>
    <property type="evidence" value="ECO:0007669"/>
    <property type="project" value="UniProtKB-ARBA"/>
</dbReference>
<dbReference type="Pfam" id="PF13332">
    <property type="entry name" value="Fil_haemagg_2"/>
    <property type="match status" value="1"/>
</dbReference>
<reference evidence="1 2" key="1">
    <citation type="submission" date="2016-01" db="EMBL/GenBank/DDBJ databases">
        <authorList>
            <person name="Oliw E.H."/>
        </authorList>
    </citation>
    <scope>NUCLEOTIDE SEQUENCE [LARGE SCALE GENOMIC DNA]</scope>
    <source>
        <strain evidence="1">LMG 22029</strain>
    </source>
</reference>
<evidence type="ECO:0000313" key="2">
    <source>
        <dbReference type="Proteomes" id="UP000054893"/>
    </source>
</evidence>
<dbReference type="Proteomes" id="UP000054893">
    <property type="component" value="Unassembled WGS sequence"/>
</dbReference>
<sequence>MTAGGTAAFVATGGNVNIAGSDVNASNVILSAGVGVSVGTGGIGVDASMSKAHGRANSDSQSQNNTHVNAANAVVIASGGDTNIIGANVNGKSVNVDVGGNLNIASTQDTSTSAAHQDSTGGGFAISSSGASGSFNHSAGNASGDYRGVEEQSGIRAGTGGFDITVKGNTDLHGAVIASDADASKNSLTTGTLSFSDISNHSSYDANSFGITAGGGVGSGGNNYATHGTDSVHNSGGLLPTFASDSGSSSATTRSAISSGTINITDQDHQTQDIANLSRDTTGANGAVSKLPDVNNLLEKQSDMMSAVGAASEATSRRIGEYADGKRQDARDAAQAAKDAGDMAGYARYSADAASWEEGGTNRIALHVASGGLVGGLGGGGAGSAAQDAAGAGLAAWTAGDLTMRTRRKRRNRASGRVAA</sequence>
<dbReference type="AlphaFoldDB" id="A0A158HAE8"/>
<name>A0A158HAE8_CABSO</name>
<organism evidence="1 2">
    <name type="scientific">Caballeronia sordidicola</name>
    <name type="common">Burkholderia sordidicola</name>
    <dbReference type="NCBI Taxonomy" id="196367"/>
    <lineage>
        <taxon>Bacteria</taxon>
        <taxon>Pseudomonadati</taxon>
        <taxon>Pseudomonadota</taxon>
        <taxon>Betaproteobacteria</taxon>
        <taxon>Burkholderiales</taxon>
        <taxon>Burkholderiaceae</taxon>
        <taxon>Caballeronia</taxon>
    </lineage>
</organism>
<proteinExistence type="predicted"/>
<gene>
    <name evidence="1" type="ORF">AWB64_04395</name>
</gene>
<protein>
    <submittedName>
        <fullName evidence="1">Filamentous hemagglutinin outer membrane protein</fullName>
    </submittedName>
</protein>
<accession>A0A158HAE8</accession>